<accession>A0A0G4L1P1</accession>
<organism evidence="10 11">
    <name type="scientific">Verticillium longisporum</name>
    <name type="common">Verticillium dahliae var. longisporum</name>
    <dbReference type="NCBI Taxonomy" id="100787"/>
    <lineage>
        <taxon>Eukaryota</taxon>
        <taxon>Fungi</taxon>
        <taxon>Dikarya</taxon>
        <taxon>Ascomycota</taxon>
        <taxon>Pezizomycotina</taxon>
        <taxon>Sordariomycetes</taxon>
        <taxon>Hypocreomycetidae</taxon>
        <taxon>Glomerellales</taxon>
        <taxon>Plectosphaerellaceae</taxon>
        <taxon>Verticillium</taxon>
    </lineage>
</organism>
<dbReference type="GO" id="GO:0071944">
    <property type="term" value="C:cell periphery"/>
    <property type="evidence" value="ECO:0007669"/>
    <property type="project" value="UniProtKB-ARBA"/>
</dbReference>
<dbReference type="PANTHER" id="PTHR15549">
    <property type="entry name" value="PAIRED IMMUNOGLOBULIN-LIKE TYPE 2 RECEPTOR"/>
    <property type="match status" value="1"/>
</dbReference>
<dbReference type="InterPro" id="IPR001452">
    <property type="entry name" value="SH3_domain"/>
</dbReference>
<feature type="region of interest" description="Disordered" evidence="7">
    <location>
        <begin position="43"/>
        <end position="66"/>
    </location>
</feature>
<feature type="region of interest" description="Disordered" evidence="7">
    <location>
        <begin position="395"/>
        <end position="456"/>
    </location>
</feature>
<evidence type="ECO:0000256" key="3">
    <source>
        <dbReference type="ARBA" id="ARBA00022692"/>
    </source>
</evidence>
<dbReference type="InterPro" id="IPR036028">
    <property type="entry name" value="SH3-like_dom_sf"/>
</dbReference>
<feature type="domain" description="SH3" evidence="9">
    <location>
        <begin position="455"/>
        <end position="516"/>
    </location>
</feature>
<dbReference type="AlphaFoldDB" id="A0A0G4L1P1"/>
<evidence type="ECO:0000256" key="8">
    <source>
        <dbReference type="SAM" id="Phobius"/>
    </source>
</evidence>
<evidence type="ECO:0000256" key="7">
    <source>
        <dbReference type="SAM" id="MobiDB-lite"/>
    </source>
</evidence>
<keyword evidence="2 6" id="KW-0728">SH3 domain</keyword>
<gene>
    <name evidence="10" type="ORF">BN1708_011495</name>
</gene>
<dbReference type="SMART" id="SM00326">
    <property type="entry name" value="SH3"/>
    <property type="match status" value="1"/>
</dbReference>
<evidence type="ECO:0000256" key="1">
    <source>
        <dbReference type="ARBA" id="ARBA00004167"/>
    </source>
</evidence>
<protein>
    <recommendedName>
        <fullName evidence="9">SH3 domain-containing protein</fullName>
    </recommendedName>
</protein>
<feature type="compositionally biased region" description="Polar residues" evidence="7">
    <location>
        <begin position="323"/>
        <end position="334"/>
    </location>
</feature>
<evidence type="ECO:0000313" key="11">
    <source>
        <dbReference type="Proteomes" id="UP000044602"/>
    </source>
</evidence>
<dbReference type="Gene3D" id="2.30.30.40">
    <property type="entry name" value="SH3 Domains"/>
    <property type="match status" value="1"/>
</dbReference>
<feature type="compositionally biased region" description="Polar residues" evidence="7">
    <location>
        <begin position="427"/>
        <end position="443"/>
    </location>
</feature>
<dbReference type="EMBL" id="CVQH01006669">
    <property type="protein sequence ID" value="CRK15650.1"/>
    <property type="molecule type" value="Genomic_DNA"/>
</dbReference>
<feature type="compositionally biased region" description="Pro residues" evidence="7">
    <location>
        <begin position="526"/>
        <end position="538"/>
    </location>
</feature>
<dbReference type="SUPFAM" id="SSF50044">
    <property type="entry name" value="SH3-domain"/>
    <property type="match status" value="1"/>
</dbReference>
<evidence type="ECO:0000256" key="2">
    <source>
        <dbReference type="ARBA" id="ARBA00022443"/>
    </source>
</evidence>
<comment type="subcellular location">
    <subcellularLocation>
        <location evidence="1">Membrane</location>
        <topology evidence="1">Single-pass membrane protein</topology>
    </subcellularLocation>
</comment>
<keyword evidence="4 8" id="KW-1133">Transmembrane helix</keyword>
<name>A0A0G4L1P1_VERLO</name>
<evidence type="ECO:0000259" key="9">
    <source>
        <dbReference type="PROSITE" id="PS50002"/>
    </source>
</evidence>
<evidence type="ECO:0000313" key="10">
    <source>
        <dbReference type="EMBL" id="CRK15650.1"/>
    </source>
</evidence>
<dbReference type="GO" id="GO:0016020">
    <property type="term" value="C:membrane"/>
    <property type="evidence" value="ECO:0007669"/>
    <property type="project" value="UniProtKB-SubCell"/>
</dbReference>
<keyword evidence="5 8" id="KW-0472">Membrane</keyword>
<feature type="compositionally biased region" description="Basic and acidic residues" evidence="7">
    <location>
        <begin position="88"/>
        <end position="97"/>
    </location>
</feature>
<keyword evidence="3 8" id="KW-0812">Transmembrane</keyword>
<feature type="compositionally biased region" description="Polar residues" evidence="7">
    <location>
        <begin position="145"/>
        <end position="154"/>
    </location>
</feature>
<sequence>RTTTNNNEIDRQSGADTMAHYHHQHLHERADDVWQNVENALNDLNPFDSRDQDDEEEPTRRSGGTTIIRTVIQTLPADFGGSVASYRTIREDDDRTTRATPTTIQGAGSPLRPEPKSSASSPSRDATTTRESAKKTTTAIPTVISEPTKTNGIPTTLAVASDAPEAPTQPSRAINAGQITSASTPSTSAQAQATASPEPSGAAKAGIAIGVLAGVFLLGLAVFFLFNRRKRQVERERLNDDDEKLHNPFAAPTTAIAVVAAGERSNPRAPRISLRPVTQFLPNLNFDKRASKGANIAMASTAGGLTPSHSAHSGFNAWDRPATSESANPSNPFGNQAERVPTPIAEEPLTPAADKPLPPGPGAVPPGDAWSAHAPAAAAAGAAVAAGAVGAGLARKASTRKGTPKDLDLTLPAPLSVVPPSPAGTEFSMNSESPDQPNPSGSTGAAAIAAAGGPTNSTVHRVQLDFKPTLEDEMGLRAGEVVRLLHEYDDGWALCIRLDRSSQGVVPRTCLSARPVKPRPQNGGPRGPPINVGPPRGPGPSHGPRSMPPQGGPPYQRPTTPQGGPRGAPRPMGPPGGPGSPGGRPMSPAGPRGMSPGPRSQSPGPRFQGPPGSRSQSPAGANRIPHPSRMNPNSPPRDSHMSQGPPTGPVGRKPVPGQAY</sequence>
<dbReference type="InterPro" id="IPR051694">
    <property type="entry name" value="Immunoregulatory_rcpt-like"/>
</dbReference>
<feature type="non-terminal residue" evidence="10">
    <location>
        <position position="1"/>
    </location>
</feature>
<dbReference type="CDD" id="cd12087">
    <property type="entry name" value="TM_EGFR-like"/>
    <property type="match status" value="1"/>
</dbReference>
<feature type="compositionally biased region" description="Low complexity" evidence="7">
    <location>
        <begin position="557"/>
        <end position="570"/>
    </location>
</feature>
<feature type="compositionally biased region" description="Low complexity" evidence="7">
    <location>
        <begin position="583"/>
        <end position="606"/>
    </location>
</feature>
<dbReference type="PROSITE" id="PS50002">
    <property type="entry name" value="SH3"/>
    <property type="match status" value="1"/>
</dbReference>
<reference evidence="10 11" key="1">
    <citation type="submission" date="2015-05" db="EMBL/GenBank/DDBJ databases">
        <authorList>
            <person name="Wang D.B."/>
            <person name="Wang M."/>
        </authorList>
    </citation>
    <scope>NUCLEOTIDE SEQUENCE [LARGE SCALE GENOMIC DNA]</scope>
    <source>
        <strain evidence="10">VL1</strain>
    </source>
</reference>
<evidence type="ECO:0000256" key="5">
    <source>
        <dbReference type="ARBA" id="ARBA00023136"/>
    </source>
</evidence>
<feature type="compositionally biased region" description="Low complexity" evidence="7">
    <location>
        <begin position="444"/>
        <end position="453"/>
    </location>
</feature>
<dbReference type="STRING" id="100787.A0A0G4L1P1"/>
<feature type="compositionally biased region" description="Low complexity" evidence="7">
    <location>
        <begin position="181"/>
        <end position="197"/>
    </location>
</feature>
<dbReference type="PANTHER" id="PTHR15549:SF26">
    <property type="entry name" value="AXIAL BUDDING PATTERN PROTEIN 2-RELATED"/>
    <property type="match status" value="1"/>
</dbReference>
<evidence type="ECO:0000256" key="6">
    <source>
        <dbReference type="PROSITE-ProRule" id="PRU00192"/>
    </source>
</evidence>
<keyword evidence="11" id="KW-1185">Reference proteome</keyword>
<feature type="transmembrane region" description="Helical" evidence="8">
    <location>
        <begin position="205"/>
        <end position="226"/>
    </location>
</feature>
<dbReference type="Proteomes" id="UP000044602">
    <property type="component" value="Unassembled WGS sequence"/>
</dbReference>
<feature type="region of interest" description="Disordered" evidence="7">
    <location>
        <begin position="181"/>
        <end position="201"/>
    </location>
</feature>
<feature type="region of interest" description="Disordered" evidence="7">
    <location>
        <begin position="83"/>
        <end position="154"/>
    </location>
</feature>
<feature type="compositionally biased region" description="Pro residues" evidence="7">
    <location>
        <begin position="546"/>
        <end position="556"/>
    </location>
</feature>
<feature type="region of interest" description="Disordered" evidence="7">
    <location>
        <begin position="503"/>
        <end position="660"/>
    </location>
</feature>
<proteinExistence type="predicted"/>
<dbReference type="Pfam" id="PF14604">
    <property type="entry name" value="SH3_9"/>
    <property type="match status" value="1"/>
</dbReference>
<feature type="region of interest" description="Disordered" evidence="7">
    <location>
        <begin position="304"/>
        <end position="370"/>
    </location>
</feature>
<evidence type="ECO:0000256" key="4">
    <source>
        <dbReference type="ARBA" id="ARBA00022989"/>
    </source>
</evidence>